<dbReference type="AlphaFoldDB" id="A0A132MKK1"/>
<dbReference type="OrthoDB" id="2592645at2"/>
<dbReference type="Pfam" id="PF07729">
    <property type="entry name" value="FCD"/>
    <property type="match status" value="1"/>
</dbReference>
<evidence type="ECO:0000256" key="3">
    <source>
        <dbReference type="ARBA" id="ARBA00023163"/>
    </source>
</evidence>
<dbReference type="GO" id="GO:0003700">
    <property type="term" value="F:DNA-binding transcription factor activity"/>
    <property type="evidence" value="ECO:0007669"/>
    <property type="project" value="InterPro"/>
</dbReference>
<evidence type="ECO:0000313" key="9">
    <source>
        <dbReference type="Proteomes" id="UP000244180"/>
    </source>
</evidence>
<keyword evidence="1" id="KW-0805">Transcription regulation</keyword>
<evidence type="ECO:0000313" key="8">
    <source>
        <dbReference type="Proteomes" id="UP000243024"/>
    </source>
</evidence>
<evidence type="ECO:0000313" key="5">
    <source>
        <dbReference type="EMBL" id="MBT9282576.1"/>
    </source>
</evidence>
<evidence type="ECO:0000313" key="7">
    <source>
        <dbReference type="EMBL" id="PTQ50791.1"/>
    </source>
</evidence>
<reference evidence="6 8" key="1">
    <citation type="submission" date="2015-09" db="EMBL/GenBank/DDBJ databases">
        <title>Draft genome sequence of Hydrogenibacillus schlegelii DSM 2000.</title>
        <authorList>
            <person name="Hemp J."/>
        </authorList>
    </citation>
    <scope>NUCLEOTIDE SEQUENCE [LARGE SCALE GENOMIC DNA]</scope>
    <source>
        <strain evidence="6 8">MA 48</strain>
    </source>
</reference>
<dbReference type="InterPro" id="IPR008920">
    <property type="entry name" value="TF_FadR/GntR_C"/>
</dbReference>
<evidence type="ECO:0000256" key="2">
    <source>
        <dbReference type="ARBA" id="ARBA00023125"/>
    </source>
</evidence>
<keyword evidence="8" id="KW-1185">Reference proteome</keyword>
<dbReference type="EMBL" id="JAHHQF010000061">
    <property type="protein sequence ID" value="MBT9282576.1"/>
    <property type="molecule type" value="Genomic_DNA"/>
</dbReference>
<dbReference type="PANTHER" id="PTHR43537">
    <property type="entry name" value="TRANSCRIPTIONAL REGULATOR, GNTR FAMILY"/>
    <property type="match status" value="1"/>
</dbReference>
<dbReference type="SUPFAM" id="SSF48008">
    <property type="entry name" value="GntR ligand-binding domain-like"/>
    <property type="match status" value="1"/>
</dbReference>
<dbReference type="Gene3D" id="1.20.120.530">
    <property type="entry name" value="GntR ligand-binding domain-like"/>
    <property type="match status" value="1"/>
</dbReference>
<dbReference type="Proteomes" id="UP000243024">
    <property type="component" value="Unassembled WGS sequence"/>
</dbReference>
<dbReference type="EMBL" id="JXBB01000026">
    <property type="protein sequence ID" value="OAR04039.1"/>
    <property type="molecule type" value="Genomic_DNA"/>
</dbReference>
<dbReference type="GO" id="GO:0043565">
    <property type="term" value="F:sequence-specific DNA binding"/>
    <property type="evidence" value="ECO:0007669"/>
    <property type="project" value="InterPro"/>
</dbReference>
<organism evidence="7 9">
    <name type="scientific">Hydrogenibacillus schlegelii</name>
    <name type="common">Bacillus schlegelii</name>
    <dbReference type="NCBI Taxonomy" id="1484"/>
    <lineage>
        <taxon>Bacteria</taxon>
        <taxon>Bacillati</taxon>
        <taxon>Bacillota</taxon>
        <taxon>Bacilli</taxon>
        <taxon>Bacillales</taxon>
        <taxon>Bacillales Family X. Incertae Sedis</taxon>
        <taxon>Hydrogenibacillus</taxon>
    </lineage>
</organism>
<dbReference type="RefSeq" id="WP_066201856.1">
    <property type="nucleotide sequence ID" value="NZ_CBCSAS010000050.1"/>
</dbReference>
<dbReference type="Proteomes" id="UP000748108">
    <property type="component" value="Unassembled WGS sequence"/>
</dbReference>
<dbReference type="InterPro" id="IPR011711">
    <property type="entry name" value="GntR_C"/>
</dbReference>
<name>A0A132MKK1_HYDSH</name>
<accession>A0A132MKK1</accession>
<evidence type="ECO:0000256" key="1">
    <source>
        <dbReference type="ARBA" id="ARBA00023015"/>
    </source>
</evidence>
<sequence length="229" mass="26807">MTQMPATRAEWAYEQLKEKILSNEIAPGERLVVDQIARDLGISPMPVREAIRRLEAEGWVESKPYIGARVAPIRLEELEELYTIRLALEPILARTAVDKATPEVIEELEALLRQMDRAVEAGDAAMFSRLNYTFHRTLYDLSPWRELNRIVTAVWEKSARSRWIFVQTPEAMRESQSEHWGMLEALKHKDARRMEELMRQQKQRSFENFMSYLKRTLEMSELKSAREGN</sequence>
<dbReference type="EMBL" id="PEBV01000075">
    <property type="protein sequence ID" value="PTQ50791.1"/>
    <property type="molecule type" value="Genomic_DNA"/>
</dbReference>
<evidence type="ECO:0000259" key="4">
    <source>
        <dbReference type="PROSITE" id="PS50949"/>
    </source>
</evidence>
<dbReference type="SMART" id="SM00345">
    <property type="entry name" value="HTH_GNTR"/>
    <property type="match status" value="1"/>
</dbReference>
<dbReference type="STRING" id="1484.SA87_10140"/>
<keyword evidence="2" id="KW-0238">DNA-binding</keyword>
<dbReference type="PROSITE" id="PS50949">
    <property type="entry name" value="HTH_GNTR"/>
    <property type="match status" value="1"/>
</dbReference>
<dbReference type="SMART" id="SM00895">
    <property type="entry name" value="FCD"/>
    <property type="match status" value="1"/>
</dbReference>
<reference evidence="7 9" key="2">
    <citation type="submission" date="2017-08" db="EMBL/GenBank/DDBJ databases">
        <title>Burning lignite coal seam in the remote Altai Mountains harbors a hydrogen-driven thermophilic microbial community.</title>
        <authorList>
            <person name="Kadnikov V.V."/>
            <person name="Mardanov A.V."/>
            <person name="Ivasenko D."/>
            <person name="Beletsky A.V."/>
            <person name="Karnachuk O.V."/>
            <person name="Ravin N.V."/>
        </authorList>
    </citation>
    <scope>NUCLEOTIDE SEQUENCE [LARGE SCALE GENOMIC DNA]</scope>
    <source>
        <strain evidence="7">AL33</strain>
    </source>
</reference>
<dbReference type="InterPro" id="IPR036388">
    <property type="entry name" value="WH-like_DNA-bd_sf"/>
</dbReference>
<dbReference type="PANTHER" id="PTHR43537:SF45">
    <property type="entry name" value="GNTR FAMILY REGULATORY PROTEIN"/>
    <property type="match status" value="1"/>
</dbReference>
<dbReference type="Gene3D" id="1.10.10.10">
    <property type="entry name" value="Winged helix-like DNA-binding domain superfamily/Winged helix DNA-binding domain"/>
    <property type="match status" value="1"/>
</dbReference>
<dbReference type="Pfam" id="PF00392">
    <property type="entry name" value="GntR"/>
    <property type="match status" value="1"/>
</dbReference>
<protein>
    <submittedName>
        <fullName evidence="5">GntR family transcriptional regulator</fullName>
    </submittedName>
    <submittedName>
        <fullName evidence="7">Transcriptional regulator, GntR family</fullName>
    </submittedName>
</protein>
<keyword evidence="3" id="KW-0804">Transcription</keyword>
<reference evidence="5" key="3">
    <citation type="journal article" date="2021" name="Microbiology">
        <title>Metagenomic Analysis of the Microbial Community in the Underground Coal Fire Area (Kemerovo Region, Russia) Revealed Predominance of Thermophilic Members of the Phyla Deinococcus-thermus, Aquificae, and Firmicutes.</title>
        <authorList>
            <person name="Kadnikov V."/>
            <person name="Mardanov A.V."/>
            <person name="Beletsky A.V."/>
            <person name="Karnachuk O.V."/>
            <person name="Ravin N.V."/>
        </authorList>
    </citation>
    <scope>NUCLEOTIDE SEQUENCE</scope>
    <source>
        <strain evidence="5">RBS10-49</strain>
    </source>
</reference>
<dbReference type="SUPFAM" id="SSF46785">
    <property type="entry name" value="Winged helix' DNA-binding domain"/>
    <property type="match status" value="1"/>
</dbReference>
<feature type="domain" description="HTH gntR-type" evidence="4">
    <location>
        <begin position="6"/>
        <end position="73"/>
    </location>
</feature>
<proteinExistence type="predicted"/>
<evidence type="ECO:0000313" key="6">
    <source>
        <dbReference type="EMBL" id="OAR04039.1"/>
    </source>
</evidence>
<dbReference type="InterPro" id="IPR000524">
    <property type="entry name" value="Tscrpt_reg_HTH_GntR"/>
</dbReference>
<dbReference type="Proteomes" id="UP000244180">
    <property type="component" value="Unassembled WGS sequence"/>
</dbReference>
<dbReference type="InterPro" id="IPR036390">
    <property type="entry name" value="WH_DNA-bd_sf"/>
</dbReference>
<dbReference type="CDD" id="cd07377">
    <property type="entry name" value="WHTH_GntR"/>
    <property type="match status" value="1"/>
</dbReference>
<gene>
    <name evidence="7" type="ORF">HSCHL_2580</name>
    <name evidence="5" type="ORF">KM312_07990</name>
    <name evidence="6" type="ORF">SA87_10140</name>
</gene>
<dbReference type="PRINTS" id="PR00033">
    <property type="entry name" value="HTHASNC"/>
</dbReference>
<comment type="caution">
    <text evidence="7">The sequence shown here is derived from an EMBL/GenBank/DDBJ whole genome shotgun (WGS) entry which is preliminary data.</text>
</comment>
<dbReference type="InterPro" id="IPR000485">
    <property type="entry name" value="AsnC-type_HTH_dom"/>
</dbReference>